<dbReference type="Proteomes" id="UP000316777">
    <property type="component" value="Segment"/>
</dbReference>
<organism evidence="1 2">
    <name type="scientific">Mycobacterium phage Phrappuccino</name>
    <dbReference type="NCBI Taxonomy" id="2591223"/>
    <lineage>
        <taxon>Viruses</taxon>
        <taxon>Duplodnaviria</taxon>
        <taxon>Heunggongvirae</taxon>
        <taxon>Uroviricota</taxon>
        <taxon>Caudoviricetes</taxon>
        <taxon>Phrappuccinovirus</taxon>
        <taxon>Phrappuccinovirus phrappuccino</taxon>
        <taxon>Phreappuccinovirus Phrappuccino</taxon>
    </lineage>
</organism>
<accession>A0A514DDL2</accession>
<gene>
    <name evidence="1" type="primary">18</name>
    <name evidence="1" type="ORF">SEA_PHRAPPUCCINO_18</name>
</gene>
<reference evidence="1 2" key="1">
    <citation type="submission" date="2019-05" db="EMBL/GenBank/DDBJ databases">
        <authorList>
            <person name="Pope W.H."/>
            <person name="Garlena R.A."/>
            <person name="Russell D.A."/>
            <person name="Jacobs-Sera D."/>
            <person name="Hatfull G.F."/>
        </authorList>
    </citation>
    <scope>NUCLEOTIDE SEQUENCE [LARGE SCALE GENOMIC DNA]</scope>
</reference>
<name>A0A514DDL2_9CAUD</name>
<keyword evidence="2" id="KW-1185">Reference proteome</keyword>
<evidence type="ECO:0000313" key="1">
    <source>
        <dbReference type="EMBL" id="QDH91696.1"/>
    </source>
</evidence>
<sequence>MRDNVERMFPGDGREIPTDAERDRADELAGFAIPRQRLGAMPYFADPATNRAFLRSQVRRALYRQFNARCDAQEAS</sequence>
<proteinExistence type="predicted"/>
<dbReference type="RefSeq" id="YP_010059707.1">
    <property type="nucleotide sequence ID" value="NC_054727.1"/>
</dbReference>
<evidence type="ECO:0000313" key="2">
    <source>
        <dbReference type="Proteomes" id="UP000316777"/>
    </source>
</evidence>
<dbReference type="GeneID" id="64766942"/>
<dbReference type="KEGG" id="vg:64766942"/>
<dbReference type="EMBL" id="MK937592">
    <property type="protein sequence ID" value="QDH91696.1"/>
    <property type="molecule type" value="Genomic_DNA"/>
</dbReference>
<protein>
    <submittedName>
        <fullName evidence="1">Uncharacterized protein</fullName>
    </submittedName>
</protein>